<evidence type="ECO:0000256" key="5">
    <source>
        <dbReference type="ARBA" id="ARBA00022741"/>
    </source>
</evidence>
<keyword evidence="5 10" id="KW-0547">Nucleotide-binding</keyword>
<comment type="subunit">
    <text evidence="10">Tetramer of two alpha and two beta subunits.</text>
</comment>
<dbReference type="EC" id="6.1.1.14" evidence="10"/>
<dbReference type="GO" id="GO:0004814">
    <property type="term" value="F:arginine-tRNA ligase activity"/>
    <property type="evidence" value="ECO:0007669"/>
    <property type="project" value="InterPro"/>
</dbReference>
<dbReference type="STRING" id="240303.SAMN05421677_12220"/>
<dbReference type="PANTHER" id="PTHR30075">
    <property type="entry name" value="GLYCYL-TRNA SYNTHETASE"/>
    <property type="match status" value="1"/>
</dbReference>
<dbReference type="EMBL" id="FNIZ01000022">
    <property type="protein sequence ID" value="SDP55617.1"/>
    <property type="molecule type" value="Genomic_DNA"/>
</dbReference>
<evidence type="ECO:0000313" key="13">
    <source>
        <dbReference type="Proteomes" id="UP000198860"/>
    </source>
</evidence>
<dbReference type="GO" id="GO:0005524">
    <property type="term" value="F:ATP binding"/>
    <property type="evidence" value="ECO:0007669"/>
    <property type="project" value="UniProtKB-UniRule"/>
</dbReference>
<dbReference type="InterPro" id="IPR015944">
    <property type="entry name" value="Gly-tRNA-synth_bsu"/>
</dbReference>
<comment type="catalytic activity">
    <reaction evidence="9 10">
        <text>tRNA(Gly) + glycine + ATP = glycyl-tRNA(Gly) + AMP + diphosphate</text>
        <dbReference type="Rhea" id="RHEA:16013"/>
        <dbReference type="Rhea" id="RHEA-COMP:9664"/>
        <dbReference type="Rhea" id="RHEA-COMP:9683"/>
        <dbReference type="ChEBI" id="CHEBI:30616"/>
        <dbReference type="ChEBI" id="CHEBI:33019"/>
        <dbReference type="ChEBI" id="CHEBI:57305"/>
        <dbReference type="ChEBI" id="CHEBI:78442"/>
        <dbReference type="ChEBI" id="CHEBI:78522"/>
        <dbReference type="ChEBI" id="CHEBI:456215"/>
        <dbReference type="EC" id="6.1.1.14"/>
    </reaction>
</comment>
<dbReference type="RefSeq" id="WP_089654293.1">
    <property type="nucleotide sequence ID" value="NZ_FNIZ01000022.1"/>
</dbReference>
<dbReference type="PROSITE" id="PS50861">
    <property type="entry name" value="AA_TRNA_LIGASE_II_GLYAB"/>
    <property type="match status" value="1"/>
</dbReference>
<comment type="similarity">
    <text evidence="2 10">Belongs to the class-II aminoacyl-tRNA synthetase family.</text>
</comment>
<evidence type="ECO:0000256" key="4">
    <source>
        <dbReference type="ARBA" id="ARBA00022598"/>
    </source>
</evidence>
<keyword evidence="13" id="KW-1185">Reference proteome</keyword>
<reference evidence="13" key="1">
    <citation type="submission" date="2016-10" db="EMBL/GenBank/DDBJ databases">
        <authorList>
            <person name="Varghese N."/>
            <person name="Submissions S."/>
        </authorList>
    </citation>
    <scope>NUCLEOTIDE SEQUENCE [LARGE SCALE GENOMIC DNA]</scope>
    <source>
        <strain evidence="13">CGMCC 1.3703</strain>
    </source>
</reference>
<proteinExistence type="inferred from homology"/>
<dbReference type="SUPFAM" id="SSF109604">
    <property type="entry name" value="HD-domain/PDEase-like"/>
    <property type="match status" value="1"/>
</dbReference>
<evidence type="ECO:0000256" key="6">
    <source>
        <dbReference type="ARBA" id="ARBA00022840"/>
    </source>
</evidence>
<keyword evidence="4 10" id="KW-0436">Ligase</keyword>
<dbReference type="Pfam" id="PF05746">
    <property type="entry name" value="DALR_1"/>
    <property type="match status" value="1"/>
</dbReference>
<dbReference type="GO" id="GO:0006426">
    <property type="term" value="P:glycyl-tRNA aminoacylation"/>
    <property type="evidence" value="ECO:0007669"/>
    <property type="project" value="UniProtKB-UniRule"/>
</dbReference>
<keyword evidence="7 10" id="KW-0648">Protein biosynthesis</keyword>
<dbReference type="Gene3D" id="1.10.8.840">
    <property type="entry name" value="Ribosome-associated complex head domain"/>
    <property type="match status" value="1"/>
</dbReference>
<evidence type="ECO:0000256" key="1">
    <source>
        <dbReference type="ARBA" id="ARBA00004496"/>
    </source>
</evidence>
<dbReference type="Gene3D" id="1.10.730.10">
    <property type="entry name" value="Isoleucyl-tRNA Synthetase, Domain 1"/>
    <property type="match status" value="1"/>
</dbReference>
<evidence type="ECO:0000256" key="10">
    <source>
        <dbReference type="HAMAP-Rule" id="MF_00255"/>
    </source>
</evidence>
<dbReference type="Proteomes" id="UP000198860">
    <property type="component" value="Unassembled WGS sequence"/>
</dbReference>
<name>A0A1H0TNJ0_HALAD</name>
<dbReference type="GO" id="GO:0005829">
    <property type="term" value="C:cytosol"/>
    <property type="evidence" value="ECO:0007669"/>
    <property type="project" value="TreeGrafter"/>
</dbReference>
<dbReference type="NCBIfam" id="TIGR00211">
    <property type="entry name" value="glyS"/>
    <property type="match status" value="1"/>
</dbReference>
<comment type="subcellular location">
    <subcellularLocation>
        <location evidence="1 10">Cytoplasm</location>
    </subcellularLocation>
</comment>
<evidence type="ECO:0000256" key="9">
    <source>
        <dbReference type="ARBA" id="ARBA00047937"/>
    </source>
</evidence>
<protein>
    <recommendedName>
        <fullName evidence="10">Glycine--tRNA ligase beta subunit</fullName>
        <ecNumber evidence="10">6.1.1.14</ecNumber>
    </recommendedName>
    <alternativeName>
        <fullName evidence="10">Glycyl-tRNA synthetase beta subunit</fullName>
        <shortName evidence="10">GlyRS</shortName>
    </alternativeName>
</protein>
<dbReference type="HAMAP" id="MF_00255">
    <property type="entry name" value="Gly_tRNA_synth_beta"/>
    <property type="match status" value="1"/>
</dbReference>
<evidence type="ECO:0000256" key="7">
    <source>
        <dbReference type="ARBA" id="ARBA00022917"/>
    </source>
</evidence>
<dbReference type="PRINTS" id="PR01045">
    <property type="entry name" value="TRNASYNTHGB"/>
</dbReference>
<dbReference type="PANTHER" id="PTHR30075:SF2">
    <property type="entry name" value="GLYCINE--TRNA LIGASE, CHLOROPLASTIC_MITOCHONDRIAL 2"/>
    <property type="match status" value="1"/>
</dbReference>
<evidence type="ECO:0000259" key="11">
    <source>
        <dbReference type="Pfam" id="PF05746"/>
    </source>
</evidence>
<dbReference type="InterPro" id="IPR008909">
    <property type="entry name" value="DALR_anticod-bd"/>
</dbReference>
<evidence type="ECO:0000256" key="3">
    <source>
        <dbReference type="ARBA" id="ARBA00022490"/>
    </source>
</evidence>
<feature type="domain" description="DALR anticodon binding" evidence="11">
    <location>
        <begin position="584"/>
        <end position="676"/>
    </location>
</feature>
<evidence type="ECO:0000313" key="12">
    <source>
        <dbReference type="EMBL" id="SDP55617.1"/>
    </source>
</evidence>
<dbReference type="OrthoDB" id="9775440at2"/>
<keyword evidence="8 10" id="KW-0030">Aminoacyl-tRNA synthetase</keyword>
<accession>A0A1H0TNJ0</accession>
<keyword evidence="6 10" id="KW-0067">ATP-binding</keyword>
<dbReference type="SUPFAM" id="SSF47323">
    <property type="entry name" value="Anticodon-binding domain of a subclass of class I aminoacyl-tRNA synthetases"/>
    <property type="match status" value="1"/>
</dbReference>
<dbReference type="InterPro" id="IPR006194">
    <property type="entry name" value="Gly-tRNA-synth_heterodimer"/>
</dbReference>
<organism evidence="12 13">
    <name type="scientific">Halobacillus aidingensis</name>
    <dbReference type="NCBI Taxonomy" id="240303"/>
    <lineage>
        <taxon>Bacteria</taxon>
        <taxon>Bacillati</taxon>
        <taxon>Bacillota</taxon>
        <taxon>Bacilli</taxon>
        <taxon>Bacillales</taxon>
        <taxon>Bacillaceae</taxon>
        <taxon>Halobacillus</taxon>
    </lineage>
</organism>
<dbReference type="InterPro" id="IPR042569">
    <property type="entry name" value="RAC_head_sf"/>
</dbReference>
<keyword evidence="3 10" id="KW-0963">Cytoplasm</keyword>
<evidence type="ECO:0000256" key="8">
    <source>
        <dbReference type="ARBA" id="ARBA00023146"/>
    </source>
</evidence>
<dbReference type="InterPro" id="IPR009080">
    <property type="entry name" value="tRNAsynth_Ia_anticodon-bd"/>
</dbReference>
<gene>
    <name evidence="10" type="primary">glyS</name>
    <name evidence="12" type="ORF">SAMN05421677_12220</name>
</gene>
<dbReference type="GO" id="GO:0004820">
    <property type="term" value="F:glycine-tRNA ligase activity"/>
    <property type="evidence" value="ECO:0007669"/>
    <property type="project" value="UniProtKB-UniRule"/>
</dbReference>
<dbReference type="GO" id="GO:0006420">
    <property type="term" value="P:arginyl-tRNA aminoacylation"/>
    <property type="evidence" value="ECO:0007669"/>
    <property type="project" value="InterPro"/>
</dbReference>
<dbReference type="Pfam" id="PF02092">
    <property type="entry name" value="tRNA_synt_2f"/>
    <property type="match status" value="1"/>
</dbReference>
<sequence length="694" mass="79130">MSNTVLFELGVEELPARFINDALDQLQEKTAQWFKDNRIPYGDITGFATPRRLAVKITNVEEKQPDIEEEAKGPAKKIALDEEGNWTKAAIGFSKGQGKDVDDIYFKEIKGTEYVHVNKFIEGEQTTKLLQNFRDVFLSLTFPKNMRWGNRDLRYARPIRWMIGLFGEEVIPFTIEGVETGNTTYGHRFLGSKTTVAEADAYEPTLNEQYVMASVEERKAEIVDQLKKLERENEWKLIIDEELLNEVTHLVEYPTVFSGTFSEEFLEVPEEALVTSMKEHQRYFPVRSLNGELKPHFVGVRNGDDKHLETVAKGNEKVLKARLKDAQFFYEEDQKGSIDEKMKKLSRMVYQEELGTLADKVQRIVAITGKLGEWIGLEETQLQKAKRAAEICKFDLVTQMVDEFTELQGTMGEKYARIFGEDEEVAVAINEHYMPRQANGPVPSSTIGSLVSIADKLDTIVGSISIGIIPTGSQDPYGLRRQALGILQTLTAHGWSLPVEQLIDLVHQFYYELDLPTRDEKEVHNDLHEFFRVRAAYLMKEEGVASDVVEAVLARGIGVYPTTKEKAVLLVEKRQDPSFKSVHEALGRVLNLAKKADAADVDPSLFENEQERQLYDAYQHIHEDYRQALKENQLDLALNQLSKLASPIHTFFDATMVMTEDASIRRNRLGLLKQISEDVYAFADLNAIEWKQQF</sequence>
<evidence type="ECO:0000256" key="2">
    <source>
        <dbReference type="ARBA" id="ARBA00008226"/>
    </source>
</evidence>
<dbReference type="AlphaFoldDB" id="A0A1H0TNJ0"/>